<comment type="caution">
    <text evidence="8">The sequence shown here is derived from an EMBL/GenBank/DDBJ whole genome shotgun (WGS) entry which is preliminary data.</text>
</comment>
<dbReference type="Pfam" id="PF00814">
    <property type="entry name" value="TsaD"/>
    <property type="match status" value="1"/>
</dbReference>
<sequence>MLTLGIDTSNYATSLAVVCTDAKEVVCDSKRFLPVKEGERGLRQSDAVFHHTVALPEMLSELNERVPLSEIGAVGFSVKPRPVEGSYMPCFLVGKACAESIALARGTKPVATTHQQGHVAAALYAAKEPALWERETIVFHISGGTTEMLLCRGYEILRVLGGSQDLYAGQAVDRVGVRLGFPFPAGVYVSQLAQKWKESVRPKVSVKGMNCSLSGLENQCEAMLKEGAPAERVAHYCLSYIAQTILKMIEHARCEYPGRPVVCAGGVMSSDLIREYVCAKQRDVYFVPGKFSSDNAIGVALIAANEVGDWNEQSQFRS</sequence>
<feature type="domain" description="Gcp-like" evidence="7">
    <location>
        <begin position="47"/>
        <end position="298"/>
    </location>
</feature>
<accession>A0A9D2Q7G4</accession>
<gene>
    <name evidence="8" type="ORF">H9698_08720</name>
</gene>
<evidence type="ECO:0000256" key="2">
    <source>
        <dbReference type="ARBA" id="ARBA00022679"/>
    </source>
</evidence>
<keyword evidence="4" id="KW-0479">Metal-binding</keyword>
<dbReference type="EMBL" id="DWWA01000045">
    <property type="protein sequence ID" value="HJC72857.1"/>
    <property type="molecule type" value="Genomic_DNA"/>
</dbReference>
<keyword evidence="5" id="KW-0012">Acyltransferase</keyword>
<reference evidence="8" key="2">
    <citation type="submission" date="2021-04" db="EMBL/GenBank/DDBJ databases">
        <authorList>
            <person name="Gilroy R."/>
        </authorList>
    </citation>
    <scope>NUCLEOTIDE SEQUENCE</scope>
    <source>
        <strain evidence="8">5933</strain>
    </source>
</reference>
<evidence type="ECO:0000313" key="9">
    <source>
        <dbReference type="Proteomes" id="UP000823918"/>
    </source>
</evidence>
<dbReference type="Gene3D" id="3.30.420.40">
    <property type="match status" value="2"/>
</dbReference>
<reference evidence="8" key="1">
    <citation type="journal article" date="2021" name="PeerJ">
        <title>Extensive microbial diversity within the chicken gut microbiome revealed by metagenomics and culture.</title>
        <authorList>
            <person name="Gilroy R."/>
            <person name="Ravi A."/>
            <person name="Getino M."/>
            <person name="Pursley I."/>
            <person name="Horton D.L."/>
            <person name="Alikhan N.F."/>
            <person name="Baker D."/>
            <person name="Gharbi K."/>
            <person name="Hall N."/>
            <person name="Watson M."/>
            <person name="Adriaenssens E.M."/>
            <person name="Foster-Nyarko E."/>
            <person name="Jarju S."/>
            <person name="Secka A."/>
            <person name="Antonio M."/>
            <person name="Oren A."/>
            <person name="Chaudhuri R.R."/>
            <person name="La Ragione R."/>
            <person name="Hildebrand F."/>
            <person name="Pallen M.J."/>
        </authorList>
    </citation>
    <scope>NUCLEOTIDE SEQUENCE</scope>
    <source>
        <strain evidence="8">5933</strain>
    </source>
</reference>
<evidence type="ECO:0000256" key="4">
    <source>
        <dbReference type="ARBA" id="ARBA00022723"/>
    </source>
</evidence>
<comment type="catalytic activity">
    <reaction evidence="6">
        <text>L-threonylcarbamoyladenylate + adenosine(37) in tRNA = N(6)-L-threonylcarbamoyladenosine(37) in tRNA + AMP + H(+)</text>
        <dbReference type="Rhea" id="RHEA:37059"/>
        <dbReference type="Rhea" id="RHEA-COMP:10162"/>
        <dbReference type="Rhea" id="RHEA-COMP:10163"/>
        <dbReference type="ChEBI" id="CHEBI:15378"/>
        <dbReference type="ChEBI" id="CHEBI:73682"/>
        <dbReference type="ChEBI" id="CHEBI:74411"/>
        <dbReference type="ChEBI" id="CHEBI:74418"/>
        <dbReference type="ChEBI" id="CHEBI:456215"/>
        <dbReference type="EC" id="2.3.1.234"/>
    </reaction>
</comment>
<evidence type="ECO:0000259" key="7">
    <source>
        <dbReference type="Pfam" id="PF00814"/>
    </source>
</evidence>
<dbReference type="InterPro" id="IPR000905">
    <property type="entry name" value="Gcp-like_dom"/>
</dbReference>
<evidence type="ECO:0000313" key="8">
    <source>
        <dbReference type="EMBL" id="HJC72857.1"/>
    </source>
</evidence>
<dbReference type="PRINTS" id="PR00789">
    <property type="entry name" value="OSIALOPTASE"/>
</dbReference>
<organism evidence="8 9">
    <name type="scientific">Candidatus Ruthenibacterium merdavium</name>
    <dbReference type="NCBI Taxonomy" id="2838752"/>
    <lineage>
        <taxon>Bacteria</taxon>
        <taxon>Bacillati</taxon>
        <taxon>Bacillota</taxon>
        <taxon>Clostridia</taxon>
        <taxon>Eubacteriales</taxon>
        <taxon>Oscillospiraceae</taxon>
        <taxon>Ruthenibacterium</taxon>
    </lineage>
</organism>
<dbReference type="GO" id="GO:0061711">
    <property type="term" value="F:tRNA N(6)-L-threonylcarbamoyladenine synthase activity"/>
    <property type="evidence" value="ECO:0007669"/>
    <property type="project" value="UniProtKB-EC"/>
</dbReference>
<dbReference type="InterPro" id="IPR043129">
    <property type="entry name" value="ATPase_NBD"/>
</dbReference>
<dbReference type="PANTHER" id="PTHR11735:SF11">
    <property type="entry name" value="TRNA THREONYLCARBAMOYLADENOSINE BIOSYNTHESIS PROTEIN TSAB"/>
    <property type="match status" value="1"/>
</dbReference>
<dbReference type="GO" id="GO:0046872">
    <property type="term" value="F:metal ion binding"/>
    <property type="evidence" value="ECO:0007669"/>
    <property type="project" value="UniProtKB-KW"/>
</dbReference>
<keyword evidence="2" id="KW-0808">Transferase</keyword>
<dbReference type="PANTHER" id="PTHR11735">
    <property type="entry name" value="TRNA N6-ADENOSINE THREONYLCARBAMOYLTRANSFERASE"/>
    <property type="match status" value="1"/>
</dbReference>
<dbReference type="InterPro" id="IPR017861">
    <property type="entry name" value="KAE1/TsaD"/>
</dbReference>
<evidence type="ECO:0000256" key="5">
    <source>
        <dbReference type="ARBA" id="ARBA00023315"/>
    </source>
</evidence>
<name>A0A9D2Q7G4_9FIRM</name>
<evidence type="ECO:0000256" key="1">
    <source>
        <dbReference type="ARBA" id="ARBA00012156"/>
    </source>
</evidence>
<protein>
    <recommendedName>
        <fullName evidence="1">N(6)-L-threonylcarbamoyladenine synthase</fullName>
        <ecNumber evidence="1">2.3.1.234</ecNumber>
    </recommendedName>
</protein>
<dbReference type="GO" id="GO:0008033">
    <property type="term" value="P:tRNA processing"/>
    <property type="evidence" value="ECO:0007669"/>
    <property type="project" value="UniProtKB-KW"/>
</dbReference>
<dbReference type="AlphaFoldDB" id="A0A9D2Q7G4"/>
<evidence type="ECO:0000256" key="3">
    <source>
        <dbReference type="ARBA" id="ARBA00022694"/>
    </source>
</evidence>
<dbReference type="SUPFAM" id="SSF53067">
    <property type="entry name" value="Actin-like ATPase domain"/>
    <property type="match status" value="1"/>
</dbReference>
<dbReference type="EC" id="2.3.1.234" evidence="1"/>
<dbReference type="GO" id="GO:0005829">
    <property type="term" value="C:cytosol"/>
    <property type="evidence" value="ECO:0007669"/>
    <property type="project" value="TreeGrafter"/>
</dbReference>
<dbReference type="Proteomes" id="UP000823918">
    <property type="component" value="Unassembled WGS sequence"/>
</dbReference>
<proteinExistence type="predicted"/>
<keyword evidence="3" id="KW-0819">tRNA processing</keyword>
<evidence type="ECO:0000256" key="6">
    <source>
        <dbReference type="ARBA" id="ARBA00048117"/>
    </source>
</evidence>